<reference evidence="1" key="3">
    <citation type="submission" date="2011-04" db="EMBL/GenBank/DDBJ databases">
        <authorList>
            <person name="Lepp D."/>
            <person name="Roxas B."/>
            <person name="Parreira V.R."/>
            <person name="Marri P.R."/>
            <person name="Rosey E.L."/>
            <person name="Gong J."/>
            <person name="Songer J.G."/>
            <person name="Vedantam G."/>
            <person name="Prescott J.F."/>
        </authorList>
    </citation>
    <scope>NUCLEOTIDE SEQUENCE</scope>
    <source>
        <strain evidence="1">CP4</strain>
        <plasmid evidence="1">pCP4netB</plasmid>
    </source>
</reference>
<sequence>MTNISINRKYVEIKIENIKSRLISLNYAKPDIIMDVFDEFIIFKGLNDFNYSNIYYRTEDDTYKLF</sequence>
<dbReference type="EMBL" id="JQ655731">
    <property type="protein sequence ID" value="AFV15067.1"/>
    <property type="molecule type" value="Genomic_DNA"/>
</dbReference>
<evidence type="ECO:0000313" key="5">
    <source>
        <dbReference type="EMBL" id="PWX36598.1"/>
    </source>
</evidence>
<dbReference type="RefSeq" id="WP_015141780.1">
    <property type="nucleotide sequence ID" value="NC_019688.1"/>
</dbReference>
<evidence type="ECO:0000313" key="1">
    <source>
        <dbReference type="EMBL" id="AEJ34199.1"/>
    </source>
</evidence>
<reference evidence="3" key="4">
    <citation type="journal article" date="2012" name="PLoS ONE">
        <title>Sequence of Two Plasmids from Clostridium perfringens Chicken Necrotic Enteritis Isolates and Comparison with C. perfringens Conjugative Plasmids.</title>
        <authorList>
            <person name="Parreira V.R."/>
            <person name="Costa M."/>
            <person name="Eikmeyer F."/>
            <person name="Blom J."/>
            <person name="Prescott J.F."/>
        </authorList>
    </citation>
    <scope>NUCLEOTIDE SEQUENCE</scope>
    <source>
        <strain evidence="3">NE_10</strain>
        <plasmid evidence="3">pNetB-NE10</plasmid>
    </source>
</reference>
<reference evidence="2" key="2">
    <citation type="journal article" date="2011" name="MBio">
        <title>Necrotic Enteritis-Derived Clostridium perfringens Strain with Three Closely Related Independently Conjugative Toxin and Antibiotic Resistance Plasmids.</title>
        <authorList>
            <person name="Bannam T.L."/>
            <person name="Yan X.X."/>
            <person name="Harrison P.F."/>
            <person name="Seemann T."/>
            <person name="Keyburn A.L."/>
            <person name="Stubenrauch C."/>
            <person name="Weeramantri L.H."/>
            <person name="Cheung J.K."/>
            <person name="McClane B.A."/>
            <person name="Boyce J.D."/>
            <person name="Moore R.J."/>
            <person name="Rood J.I."/>
        </authorList>
    </citation>
    <scope>NUCLEOTIDE SEQUENCE</scope>
    <source>
        <strain evidence="2">EHE-NE18</strain>
        <plasmid evidence="2">pJIR3536</plasmid>
    </source>
</reference>
<dbReference type="EMBL" id="JAENRE010000013">
    <property type="protein sequence ID" value="MBO3417990.1"/>
    <property type="molecule type" value="Genomic_DNA"/>
</dbReference>
<evidence type="ECO:0000313" key="6">
    <source>
        <dbReference type="Proteomes" id="UP000247117"/>
    </source>
</evidence>
<geneLocation type="plasmid" evidence="1">
    <name>pCP4netB</name>
</geneLocation>
<evidence type="ECO:0000313" key="7">
    <source>
        <dbReference type="Proteomes" id="UP000668358"/>
    </source>
</evidence>
<dbReference type="EMBL" id="JN689219">
    <property type="protein sequence ID" value="AEP95038.1"/>
    <property type="molecule type" value="Genomic_DNA"/>
</dbReference>
<geneLocation type="plasmid" evidence="3">
    <name>pNetB-NE10</name>
</geneLocation>
<evidence type="ECO:0000313" key="3">
    <source>
        <dbReference type="EMBL" id="AFV15067.1"/>
    </source>
</evidence>
<evidence type="ECO:0000313" key="4">
    <source>
        <dbReference type="EMBL" id="MBO3417990.1"/>
    </source>
</evidence>
<dbReference type="EMBL" id="JF837812">
    <property type="protein sequence ID" value="AEJ34199.1"/>
    <property type="molecule type" value="Genomic_DNA"/>
</dbReference>
<dbReference type="Proteomes" id="UP000247117">
    <property type="component" value="Unassembled WGS sequence"/>
</dbReference>
<evidence type="ECO:0000313" key="2">
    <source>
        <dbReference type="EMBL" id="AEP95038.1"/>
    </source>
</evidence>
<dbReference type="AlphaFoldDB" id="F8UNJ1"/>
<dbReference type="EMBL" id="PJTB01000012">
    <property type="protein sequence ID" value="PWX36598.1"/>
    <property type="molecule type" value="Genomic_DNA"/>
</dbReference>
<reference evidence="4 7" key="6">
    <citation type="submission" date="2020-12" db="EMBL/GenBank/DDBJ databases">
        <title>Comparative genomics of Clostridium perfringens reveals patterns of host-associated phylogenetic clades and virulence factors.</title>
        <authorList>
            <person name="Smith A.H."/>
            <person name="Geier R."/>
        </authorList>
    </citation>
    <scope>NUCLEOTIDE SEQUENCE [LARGE SCALE GENOMIC DNA]</scope>
    <source>
        <strain evidence="4 7">CHD15829P</strain>
    </source>
</reference>
<dbReference type="Proteomes" id="UP000668358">
    <property type="component" value="Unassembled WGS sequence"/>
</dbReference>
<geneLocation type="plasmid" evidence="2">
    <name>pJIR3536</name>
</geneLocation>
<name>F8UNJ1_CLOPF</name>
<gene>
    <name evidence="1" type="ORF">CP4_3461</name>
    <name evidence="5" type="ORF">CYK91_15515</name>
    <name evidence="4" type="ORF">JJB78_16075</name>
    <name evidence="3" type="ORF">pNetB-NE10_61</name>
    <name evidence="2" type="ORF">pNetB_00062</name>
</gene>
<organism evidence="1">
    <name type="scientific">Clostridium perfringens</name>
    <dbReference type="NCBI Taxonomy" id="1502"/>
    <lineage>
        <taxon>Bacteria</taxon>
        <taxon>Bacillati</taxon>
        <taxon>Bacillota</taxon>
        <taxon>Clostridia</taxon>
        <taxon>Eubacteriales</taxon>
        <taxon>Clostridiaceae</taxon>
        <taxon>Clostridium</taxon>
    </lineage>
</organism>
<reference evidence="5 6" key="5">
    <citation type="journal article" date="2018" name="BMC Genomics">
        <title>Whole genome analysis reveals the diversity and evolutionary relationships between necrotic enteritis-causing strains of Clostridium perfringens.</title>
        <authorList>
            <person name="Lacey J.A."/>
            <person name="Allnutt T.R."/>
            <person name="Vezina B."/>
            <person name="Van T.T.H."/>
            <person name="Stent T."/>
            <person name="Han X."/>
            <person name="Rood J.I."/>
            <person name="Wade B."/>
            <person name="Keyburn A.L."/>
            <person name="Seeman T."/>
            <person name="Chen H."/>
            <person name="Haring V."/>
            <person name="Johanesen P.A."/>
            <person name="Lyras D."/>
            <person name="Moore R.J."/>
        </authorList>
    </citation>
    <scope>NUCLEOTIDE SEQUENCE [LARGE SCALE GENOMIC DNA]</scope>
    <source>
        <strain evidence="5 6">EUR-NE15</strain>
    </source>
</reference>
<accession>F8UNJ1</accession>
<keyword evidence="1" id="KW-0614">Plasmid</keyword>
<protein>
    <submittedName>
        <fullName evidence="1">Uncharacterized protein</fullName>
    </submittedName>
</protein>
<proteinExistence type="predicted"/>
<reference evidence="1" key="1">
    <citation type="journal article" date="2010" name="PLoS ONE">
        <title>Identification of novel pathogenicity loci in Clostridium perfringens strains that cause avian necrotic enteritis.</title>
        <authorList>
            <person name="Lepp D."/>
            <person name="Roxas B."/>
            <person name="Parreira V.R."/>
            <person name="Marri P.R."/>
            <person name="Rosey E.L."/>
            <person name="Gong J."/>
            <person name="Songer J.G."/>
            <person name="Vedantam G."/>
            <person name="Prescott J.F."/>
        </authorList>
    </citation>
    <scope>NUCLEOTIDE SEQUENCE</scope>
    <source>
        <strain evidence="1">CP4</strain>
        <plasmid evidence="1">pCP4netB</plasmid>
    </source>
</reference>